<keyword evidence="3" id="KW-1185">Reference proteome</keyword>
<dbReference type="SMART" id="SM00855">
    <property type="entry name" value="PGAM"/>
    <property type="match status" value="1"/>
</dbReference>
<sequence>MQLYIMRHGEAKQFSLENNCQDSDLALTEHGKSEAKAMAKWFAKRNIKPKHVFVSPYVRAQQTCDLVTAHMKTAITTLDFITPLDDAQPIHDFIDGWLNEQIASDAKSMLAEDSLVIISHMPLVSFLVAELTDSNNAPIFATAGVAHIDYDIEKMQGTFQGLASP</sequence>
<gene>
    <name evidence="2" type="primary">sixA</name>
    <name evidence="2" type="ORF">CWS31_013335</name>
</gene>
<dbReference type="NCBIfam" id="TIGR00249">
    <property type="entry name" value="sixA"/>
    <property type="match status" value="1"/>
</dbReference>
<dbReference type="PANTHER" id="PTHR20935">
    <property type="entry name" value="PHOSPHOGLYCERATE MUTASE-RELATED"/>
    <property type="match status" value="1"/>
</dbReference>
<dbReference type="RefSeq" id="WP_101342699.1">
    <property type="nucleotide sequence ID" value="NZ_PJAI02000016.1"/>
</dbReference>
<dbReference type="InterPro" id="IPR051021">
    <property type="entry name" value="Mito_Ser/Thr_phosphatase"/>
</dbReference>
<reference evidence="2 3" key="1">
    <citation type="submission" date="2019-08" db="EMBL/GenBank/DDBJ databases">
        <title>Microbe sample from Colwellia echini.</title>
        <authorList>
            <person name="Christiansen L."/>
            <person name="Pathiraja D."/>
            <person name="Schultz-Johansen M."/>
            <person name="Choi I.-G."/>
            <person name="Stougaard P."/>
        </authorList>
    </citation>
    <scope>NUCLEOTIDE SEQUENCE [LARGE SCALE GENOMIC DNA]</scope>
    <source>
        <strain evidence="2 3">A3</strain>
    </source>
</reference>
<accession>A0ABY3MUR0</accession>
<dbReference type="InterPro" id="IPR029033">
    <property type="entry name" value="His_PPase_superfam"/>
</dbReference>
<organism evidence="2 3">
    <name type="scientific">Colwellia echini</name>
    <dbReference type="NCBI Taxonomy" id="1982103"/>
    <lineage>
        <taxon>Bacteria</taxon>
        <taxon>Pseudomonadati</taxon>
        <taxon>Pseudomonadota</taxon>
        <taxon>Gammaproteobacteria</taxon>
        <taxon>Alteromonadales</taxon>
        <taxon>Colwelliaceae</taxon>
        <taxon>Colwellia</taxon>
    </lineage>
</organism>
<dbReference type="InterPro" id="IPR004449">
    <property type="entry name" value="SixA"/>
</dbReference>
<evidence type="ECO:0000313" key="3">
    <source>
        <dbReference type="Proteomes" id="UP000815846"/>
    </source>
</evidence>
<dbReference type="Proteomes" id="UP000815846">
    <property type="component" value="Unassembled WGS sequence"/>
</dbReference>
<protein>
    <submittedName>
        <fullName evidence="2">Phosphohistidine phosphatase SixA</fullName>
    </submittedName>
</protein>
<proteinExistence type="predicted"/>
<evidence type="ECO:0000256" key="1">
    <source>
        <dbReference type="ARBA" id="ARBA00022801"/>
    </source>
</evidence>
<keyword evidence="1" id="KW-0378">Hydrolase</keyword>
<dbReference type="InterPro" id="IPR013078">
    <property type="entry name" value="His_Pase_superF_clade-1"/>
</dbReference>
<dbReference type="SUPFAM" id="SSF53254">
    <property type="entry name" value="Phosphoglycerate mutase-like"/>
    <property type="match status" value="1"/>
</dbReference>
<dbReference type="CDD" id="cd07067">
    <property type="entry name" value="HP_PGM_like"/>
    <property type="match status" value="1"/>
</dbReference>
<dbReference type="Gene3D" id="3.40.50.1240">
    <property type="entry name" value="Phosphoglycerate mutase-like"/>
    <property type="match status" value="1"/>
</dbReference>
<comment type="caution">
    <text evidence="2">The sequence shown here is derived from an EMBL/GenBank/DDBJ whole genome shotgun (WGS) entry which is preliminary data.</text>
</comment>
<dbReference type="EMBL" id="PJAI02000016">
    <property type="protein sequence ID" value="TYK64940.1"/>
    <property type="molecule type" value="Genomic_DNA"/>
</dbReference>
<evidence type="ECO:0000313" key="2">
    <source>
        <dbReference type="EMBL" id="TYK64940.1"/>
    </source>
</evidence>
<name>A0ABY3MUR0_9GAMM</name>
<dbReference type="Pfam" id="PF00300">
    <property type="entry name" value="His_Phos_1"/>
    <property type="match status" value="1"/>
</dbReference>